<dbReference type="Proteomes" id="UP001432995">
    <property type="component" value="Unassembled WGS sequence"/>
</dbReference>
<reference evidence="1" key="1">
    <citation type="submission" date="2024-06" db="EMBL/GenBank/DDBJ databases">
        <authorList>
            <person name="Campbell A.G."/>
        </authorList>
    </citation>
    <scope>NUCLEOTIDE SEQUENCE</scope>
    <source>
        <strain evidence="1">EM17</strain>
    </source>
</reference>
<dbReference type="EMBL" id="JBELQD010000024">
    <property type="protein sequence ID" value="MER2290447.1"/>
    <property type="molecule type" value="Genomic_DNA"/>
</dbReference>
<accession>A0ABV1R6K0</accession>
<proteinExistence type="predicted"/>
<gene>
    <name evidence="1" type="ORF">ABS770_19450</name>
</gene>
<name>A0ABV1R6K0_9HYPH</name>
<comment type="caution">
    <text evidence="1">The sequence shown here is derived from an EMBL/GenBank/DDBJ whole genome shotgun (WGS) entry which is preliminary data.</text>
</comment>
<keyword evidence="2" id="KW-1185">Reference proteome</keyword>
<sequence>MSRARGPRLARRGGTMPPRCCPLTLWRTRAPSEIAKSDVTALAGAVAATAILHERRWPAARAGDPAAAAAVAIDRIRHHGPEGPLADLVMGNLLVLAHRDGDPTAGVVLSHALRALSRSRPGHGELARIARAWTARSGRAARPRRGRRA</sequence>
<protein>
    <submittedName>
        <fullName evidence="1">Uncharacterized protein</fullName>
    </submittedName>
</protein>
<evidence type="ECO:0000313" key="2">
    <source>
        <dbReference type="Proteomes" id="UP001432995"/>
    </source>
</evidence>
<evidence type="ECO:0000313" key="1">
    <source>
        <dbReference type="EMBL" id="MER2290447.1"/>
    </source>
</evidence>
<organism evidence="1 2">
    <name type="scientific">Methylobacterium brachiatum</name>
    <dbReference type="NCBI Taxonomy" id="269660"/>
    <lineage>
        <taxon>Bacteria</taxon>
        <taxon>Pseudomonadati</taxon>
        <taxon>Pseudomonadota</taxon>
        <taxon>Alphaproteobacteria</taxon>
        <taxon>Hyphomicrobiales</taxon>
        <taxon>Methylobacteriaceae</taxon>
        <taxon>Methylobacterium</taxon>
    </lineage>
</organism>
<dbReference type="RefSeq" id="WP_124262947.1">
    <property type="nucleotide sequence ID" value="NZ_JBELQD010000024.1"/>
</dbReference>